<evidence type="ECO:0000313" key="1">
    <source>
        <dbReference type="EMBL" id="MBM6856551.1"/>
    </source>
</evidence>
<comment type="caution">
    <text evidence="1">The sequence shown here is derived from an EMBL/GenBank/DDBJ whole genome shotgun (WGS) entry which is preliminary data.</text>
</comment>
<protein>
    <submittedName>
        <fullName evidence="1">Uncharacterized protein</fullName>
    </submittedName>
</protein>
<dbReference type="Proteomes" id="UP000698924">
    <property type="component" value="Unassembled WGS sequence"/>
</dbReference>
<dbReference type="AlphaFoldDB" id="A0AA40ZRK8"/>
<evidence type="ECO:0000313" key="2">
    <source>
        <dbReference type="Proteomes" id="UP000698924"/>
    </source>
</evidence>
<keyword evidence="2" id="KW-1185">Reference proteome</keyword>
<gene>
    <name evidence="1" type="ORF">H6D15_02845</name>
</gene>
<name>A0AA40ZRK8_9BACT</name>
<dbReference type="EMBL" id="JACJMO010000002">
    <property type="protein sequence ID" value="MBM6856551.1"/>
    <property type="molecule type" value="Genomic_DNA"/>
</dbReference>
<accession>A0AA40ZRK8</accession>
<reference evidence="1 2" key="1">
    <citation type="journal article" date="2021" name="Sci. Rep.">
        <title>The distribution of antibiotic resistance genes in chicken gut microbiota commensals.</title>
        <authorList>
            <person name="Juricova H."/>
            <person name="Matiasovicova J."/>
            <person name="Kubasova T."/>
            <person name="Cejkova D."/>
            <person name="Rychlik I."/>
        </authorList>
    </citation>
    <scope>NUCLEOTIDE SEQUENCE [LARGE SCALE GENOMIC DNA]</scope>
    <source>
        <strain evidence="1 2">An421</strain>
    </source>
</reference>
<sequence length="221" mass="25743">MEAIGTLIQASKRLTPTLLTCYNSISESSKKVWLTKWKSRSDIERLFSPVHWGYTLQNVGKAYMADCPTLMQYDELYGIGSSCYWIELQVFGLYGASSSRESGIADGIRIFSQSFAQEVRQYKLSELMLFFARYKAGRYDNSYSSFDTKRIGNAFFKEFLPQRNAELDMAIRKHEQEESLRRRELPEGYVIPEGYNPYTWYLERKRRGEIPPVNQPVKQSL</sequence>
<organism evidence="1 2">
    <name type="scientific">Caecibacteroides pullorum</name>
    <dbReference type="NCBI Taxonomy" id="2725562"/>
    <lineage>
        <taxon>Bacteria</taxon>
        <taxon>Pseudomonadati</taxon>
        <taxon>Bacteroidota</taxon>
        <taxon>Bacteroidia</taxon>
        <taxon>Bacteroidales</taxon>
        <taxon>Bacteroidaceae</taxon>
        <taxon>Caecibacteroides</taxon>
    </lineage>
</organism>
<proteinExistence type="predicted"/>